<dbReference type="InterPro" id="IPR000182">
    <property type="entry name" value="GNAT_dom"/>
</dbReference>
<dbReference type="AlphaFoldDB" id="A0A7Y9TGC1"/>
<sequence>MQSVDEMEEKRLRQPEIEMRPLAEGEDGTAFRTLNEEWISRFFVLEAKDHEVLGNPGAILSKGGRVLMVYADGVAVGCVALIPMGDGVYELSKMAVSPELRGLGIGRRLLTYAVAQAREMGAVSLFLGSSWKLANAVHLYESIGFVHVPAERIPPMEYARAEVFMEMVL</sequence>
<dbReference type="EMBL" id="JACCCW010000001">
    <property type="protein sequence ID" value="NYF78595.1"/>
    <property type="molecule type" value="Genomic_DNA"/>
</dbReference>
<evidence type="ECO:0000313" key="3">
    <source>
        <dbReference type="EMBL" id="NYF78595.1"/>
    </source>
</evidence>
<reference evidence="3 4" key="1">
    <citation type="submission" date="2020-07" db="EMBL/GenBank/DDBJ databases">
        <title>Genomic Encyclopedia of Type Strains, Phase IV (KMG-V): Genome sequencing to study the core and pangenomes of soil and plant-associated prokaryotes.</title>
        <authorList>
            <person name="Whitman W."/>
        </authorList>
    </citation>
    <scope>NUCLEOTIDE SEQUENCE [LARGE SCALE GENOMIC DNA]</scope>
    <source>
        <strain evidence="3 4">X4EP2</strain>
    </source>
</reference>
<keyword evidence="4" id="KW-1185">Reference proteome</keyword>
<dbReference type="PANTHER" id="PTHR13947">
    <property type="entry name" value="GNAT FAMILY N-ACETYLTRANSFERASE"/>
    <property type="match status" value="1"/>
</dbReference>
<dbReference type="Pfam" id="PF00583">
    <property type="entry name" value="Acetyltransf_1"/>
    <property type="match status" value="1"/>
</dbReference>
<dbReference type="GO" id="GO:0008080">
    <property type="term" value="F:N-acetyltransferase activity"/>
    <property type="evidence" value="ECO:0007669"/>
    <property type="project" value="InterPro"/>
</dbReference>
<evidence type="ECO:0000256" key="1">
    <source>
        <dbReference type="ARBA" id="ARBA00022679"/>
    </source>
</evidence>
<protein>
    <submittedName>
        <fullName evidence="3">N-acetylglutamate synthase-like GNAT family acetyltransferase</fullName>
    </submittedName>
</protein>
<dbReference type="PROSITE" id="PS51186">
    <property type="entry name" value="GNAT"/>
    <property type="match status" value="1"/>
</dbReference>
<accession>A0A7Y9TGC1</accession>
<organism evidence="3 4">
    <name type="scientific">Granulicella arctica</name>
    <dbReference type="NCBI Taxonomy" id="940613"/>
    <lineage>
        <taxon>Bacteria</taxon>
        <taxon>Pseudomonadati</taxon>
        <taxon>Acidobacteriota</taxon>
        <taxon>Terriglobia</taxon>
        <taxon>Terriglobales</taxon>
        <taxon>Acidobacteriaceae</taxon>
        <taxon>Granulicella</taxon>
    </lineage>
</organism>
<gene>
    <name evidence="3" type="ORF">HDF17_000882</name>
</gene>
<evidence type="ECO:0000313" key="4">
    <source>
        <dbReference type="Proteomes" id="UP000589520"/>
    </source>
</evidence>
<proteinExistence type="predicted"/>
<dbReference type="PANTHER" id="PTHR13947:SF37">
    <property type="entry name" value="LD18367P"/>
    <property type="match status" value="1"/>
</dbReference>
<dbReference type="InterPro" id="IPR050769">
    <property type="entry name" value="NAT_camello-type"/>
</dbReference>
<comment type="caution">
    <text evidence="3">The sequence shown here is derived from an EMBL/GenBank/DDBJ whole genome shotgun (WGS) entry which is preliminary data.</text>
</comment>
<dbReference type="SUPFAM" id="SSF55729">
    <property type="entry name" value="Acyl-CoA N-acyltransferases (Nat)"/>
    <property type="match status" value="1"/>
</dbReference>
<keyword evidence="1 3" id="KW-0808">Transferase</keyword>
<feature type="domain" description="N-acetyltransferase" evidence="2">
    <location>
        <begin position="17"/>
        <end position="169"/>
    </location>
</feature>
<dbReference type="CDD" id="cd04301">
    <property type="entry name" value="NAT_SF"/>
    <property type="match status" value="1"/>
</dbReference>
<dbReference type="RefSeq" id="WP_246301592.1">
    <property type="nucleotide sequence ID" value="NZ_JACCCW010000001.1"/>
</dbReference>
<dbReference type="Gene3D" id="3.40.630.30">
    <property type="match status" value="1"/>
</dbReference>
<name>A0A7Y9TGC1_9BACT</name>
<dbReference type="InterPro" id="IPR016181">
    <property type="entry name" value="Acyl_CoA_acyltransferase"/>
</dbReference>
<evidence type="ECO:0000259" key="2">
    <source>
        <dbReference type="PROSITE" id="PS51186"/>
    </source>
</evidence>
<dbReference type="Proteomes" id="UP000589520">
    <property type="component" value="Unassembled WGS sequence"/>
</dbReference>